<dbReference type="PROSITE" id="PS50943">
    <property type="entry name" value="HTH_CROC1"/>
    <property type="match status" value="1"/>
</dbReference>
<evidence type="ECO:0000313" key="4">
    <source>
        <dbReference type="Proteomes" id="UP000310576"/>
    </source>
</evidence>
<dbReference type="CDD" id="cd00093">
    <property type="entry name" value="HTH_XRE"/>
    <property type="match status" value="1"/>
</dbReference>
<name>A0A4S2QL11_9PAST</name>
<dbReference type="SUPFAM" id="SSF47413">
    <property type="entry name" value="lambda repressor-like DNA-binding domains"/>
    <property type="match status" value="1"/>
</dbReference>
<dbReference type="Gene3D" id="1.10.260.40">
    <property type="entry name" value="lambda repressor-like DNA-binding domains"/>
    <property type="match status" value="1"/>
</dbReference>
<protein>
    <submittedName>
        <fullName evidence="3">XRE family transcriptional regulator</fullName>
    </submittedName>
</protein>
<accession>A0A4S2QL11</accession>
<evidence type="ECO:0000256" key="1">
    <source>
        <dbReference type="ARBA" id="ARBA00023125"/>
    </source>
</evidence>
<sequence>MKNNIKKLRQRSKLSQAQLGKLLGVSQVSVGLYERGIREPSLLTIKNMTKALNCTPTELFPVLDVKHNG</sequence>
<dbReference type="GO" id="GO:0003677">
    <property type="term" value="F:DNA binding"/>
    <property type="evidence" value="ECO:0007669"/>
    <property type="project" value="UniProtKB-KW"/>
</dbReference>
<dbReference type="SMART" id="SM00530">
    <property type="entry name" value="HTH_XRE"/>
    <property type="match status" value="1"/>
</dbReference>
<dbReference type="EMBL" id="QXNG01000002">
    <property type="protein sequence ID" value="THA18028.1"/>
    <property type="molecule type" value="Genomic_DNA"/>
</dbReference>
<dbReference type="PANTHER" id="PTHR46558">
    <property type="entry name" value="TRACRIPTIONAL REGULATORY PROTEIN-RELATED-RELATED"/>
    <property type="match status" value="1"/>
</dbReference>
<feature type="domain" description="HTH cro/C1-type" evidence="2">
    <location>
        <begin position="5"/>
        <end position="59"/>
    </location>
</feature>
<dbReference type="Proteomes" id="UP000310576">
    <property type="component" value="Unassembled WGS sequence"/>
</dbReference>
<dbReference type="Pfam" id="PF01381">
    <property type="entry name" value="HTH_3"/>
    <property type="match status" value="1"/>
</dbReference>
<dbReference type="InterPro" id="IPR010982">
    <property type="entry name" value="Lambda_DNA-bd_dom_sf"/>
</dbReference>
<keyword evidence="1" id="KW-0238">DNA-binding</keyword>
<gene>
    <name evidence="3" type="ORF">D3M76_00220</name>
</gene>
<evidence type="ECO:0000313" key="3">
    <source>
        <dbReference type="EMBL" id="THA18028.1"/>
    </source>
</evidence>
<dbReference type="InterPro" id="IPR001387">
    <property type="entry name" value="Cro/C1-type_HTH"/>
</dbReference>
<dbReference type="RefSeq" id="WP_136125560.1">
    <property type="nucleotide sequence ID" value="NZ_CAJUGY010000041.1"/>
</dbReference>
<dbReference type="PANTHER" id="PTHR46558:SF12">
    <property type="entry name" value="DNA-BINDING PROTEIN"/>
    <property type="match status" value="1"/>
</dbReference>
<organism evidence="3 4">
    <name type="scientific">Rodentibacter pneumotropicus</name>
    <dbReference type="NCBI Taxonomy" id="758"/>
    <lineage>
        <taxon>Bacteria</taxon>
        <taxon>Pseudomonadati</taxon>
        <taxon>Pseudomonadota</taxon>
        <taxon>Gammaproteobacteria</taxon>
        <taxon>Pasteurellales</taxon>
        <taxon>Pasteurellaceae</taxon>
        <taxon>Rodentibacter</taxon>
    </lineage>
</organism>
<comment type="caution">
    <text evidence="3">The sequence shown here is derived from an EMBL/GenBank/DDBJ whole genome shotgun (WGS) entry which is preliminary data.</text>
</comment>
<proteinExistence type="predicted"/>
<reference evidence="3 4" key="1">
    <citation type="journal article" date="2019" name="Vet. Microbiol.">
        <title>Development of multi locus sequence typing (MLST) of Rodentibacter pneumotropicus.</title>
        <authorList>
            <person name="Adhikary S."/>
            <person name="Bisgaard M."/>
            <person name="Boot R."/>
            <person name="Benga L."/>
            <person name="Nicklas W."/>
            <person name="Christensen H."/>
        </authorList>
    </citation>
    <scope>NUCLEOTIDE SEQUENCE [LARGE SCALE GENOMIC DNA]</scope>
    <source>
        <strain evidence="3 4">1596_07</strain>
    </source>
</reference>
<evidence type="ECO:0000259" key="2">
    <source>
        <dbReference type="PROSITE" id="PS50943"/>
    </source>
</evidence>
<dbReference type="AlphaFoldDB" id="A0A4S2QL11"/>